<evidence type="ECO:0000256" key="3">
    <source>
        <dbReference type="ARBA" id="ARBA00022618"/>
    </source>
</evidence>
<keyword evidence="6 8" id="KW-0472">Membrane</keyword>
<dbReference type="PANTHER" id="PTHR37479:SF1">
    <property type="entry name" value="CELL DIVISION PROTEIN FTSL"/>
    <property type="match status" value="1"/>
</dbReference>
<gene>
    <name evidence="8" type="primary">ftsL</name>
    <name evidence="11" type="ORF">SVA_0688</name>
</gene>
<keyword evidence="7 8" id="KW-0131">Cell cycle</keyword>
<name>A0A1B4VD27_9GAMM</name>
<evidence type="ECO:0000256" key="8">
    <source>
        <dbReference type="HAMAP-Rule" id="MF_00910"/>
    </source>
</evidence>
<evidence type="ECO:0000256" key="6">
    <source>
        <dbReference type="ARBA" id="ARBA00023136"/>
    </source>
</evidence>
<keyword evidence="5 8" id="KW-1133">Transmembrane helix</keyword>
<evidence type="ECO:0000313" key="12">
    <source>
        <dbReference type="Proteomes" id="UP000218899"/>
    </source>
</evidence>
<dbReference type="OrthoDB" id="5298556at2"/>
<evidence type="ECO:0000256" key="1">
    <source>
        <dbReference type="ARBA" id="ARBA00004401"/>
    </source>
</evidence>
<keyword evidence="8" id="KW-0997">Cell inner membrane</keyword>
<dbReference type="GO" id="GO:0032153">
    <property type="term" value="C:cell division site"/>
    <property type="evidence" value="ECO:0007669"/>
    <property type="project" value="UniProtKB-UniRule"/>
</dbReference>
<keyword evidence="2 8" id="KW-1003">Cell membrane</keyword>
<comment type="subcellular location">
    <subcellularLocation>
        <location evidence="8">Cell inner membrane</location>
        <topology evidence="8">Single-pass type II membrane protein</topology>
    </subcellularLocation>
    <subcellularLocation>
        <location evidence="1">Cell membrane</location>
        <topology evidence="1">Single-pass type II membrane protein</topology>
    </subcellularLocation>
    <text evidence="8">Localizes to the division septum where it forms a ring structure.</text>
</comment>
<dbReference type="GO" id="GO:0005886">
    <property type="term" value="C:plasma membrane"/>
    <property type="evidence" value="ECO:0007669"/>
    <property type="project" value="UniProtKB-SubCell"/>
</dbReference>
<dbReference type="Pfam" id="PF04999">
    <property type="entry name" value="FtsL"/>
    <property type="match status" value="1"/>
</dbReference>
<sequence length="91" mass="10436">MSRGALLLALATLATALSVIEIRHENRLLFAELQRLRQERDALNTEWEQLLLEEGAWSQHRRIEQMARKRLDMQTPGREQIVVVHAPAGSP</sequence>
<dbReference type="AlphaFoldDB" id="A0A1B4VD27"/>
<evidence type="ECO:0000313" key="11">
    <source>
        <dbReference type="EMBL" id="BAU47267.1"/>
    </source>
</evidence>
<dbReference type="NCBIfam" id="TIGR02209">
    <property type="entry name" value="ftsL_broad"/>
    <property type="match status" value="1"/>
</dbReference>
<keyword evidence="10" id="KW-0175">Coiled coil</keyword>
<dbReference type="PANTHER" id="PTHR37479">
    <property type="entry name" value="CELL DIVISION PROTEIN FTSL"/>
    <property type="match status" value="1"/>
</dbReference>
<keyword evidence="4 8" id="KW-0812">Transmembrane</keyword>
<comment type="similarity">
    <text evidence="8">Belongs to the FtsL family.</text>
</comment>
<dbReference type="GO" id="GO:0043093">
    <property type="term" value="P:FtsZ-dependent cytokinesis"/>
    <property type="evidence" value="ECO:0007669"/>
    <property type="project" value="UniProtKB-UniRule"/>
</dbReference>
<dbReference type="InterPro" id="IPR011922">
    <property type="entry name" value="Cell_div_FtsL"/>
</dbReference>
<evidence type="ECO:0000256" key="2">
    <source>
        <dbReference type="ARBA" id="ARBA00022475"/>
    </source>
</evidence>
<proteinExistence type="inferred from homology"/>
<accession>A0A1B4VD27</accession>
<reference evidence="11 12" key="1">
    <citation type="submission" date="2015-08" db="EMBL/GenBank/DDBJ databases">
        <title>Complete genome sequence of Sulfurifustis variabilis.</title>
        <authorList>
            <person name="Miura A."/>
            <person name="Kojima H."/>
            <person name="Fukui M."/>
        </authorList>
    </citation>
    <scope>NUCLEOTIDE SEQUENCE [LARGE SCALE GENOMIC DNA]</scope>
    <source>
        <strain evidence="12">skN76</strain>
    </source>
</reference>
<comment type="subunit">
    <text evidence="8">Part of a complex composed of FtsB, FtsL and FtsQ.</text>
</comment>
<comment type="function">
    <text evidence="8">Essential cell division protein. May link together the upstream cell division proteins, which are predominantly cytoplasmic, with the downstream cell division proteins, which are predominantly periplasmic.</text>
</comment>
<evidence type="ECO:0000256" key="4">
    <source>
        <dbReference type="ARBA" id="ARBA00022692"/>
    </source>
</evidence>
<evidence type="ECO:0000256" key="9">
    <source>
        <dbReference type="NCBIfam" id="TIGR02209"/>
    </source>
</evidence>
<dbReference type="RefSeq" id="WP_096458816.1">
    <property type="nucleotide sequence ID" value="NZ_AP014936.1"/>
</dbReference>
<dbReference type="HAMAP" id="MF_00910">
    <property type="entry name" value="FtsL"/>
    <property type="match status" value="1"/>
</dbReference>
<feature type="coiled-coil region" evidence="10">
    <location>
        <begin position="19"/>
        <end position="53"/>
    </location>
</feature>
<evidence type="ECO:0000256" key="5">
    <source>
        <dbReference type="ARBA" id="ARBA00022989"/>
    </source>
</evidence>
<dbReference type="Proteomes" id="UP000218899">
    <property type="component" value="Chromosome"/>
</dbReference>
<dbReference type="KEGG" id="sva:SVA_0688"/>
<evidence type="ECO:0000256" key="7">
    <source>
        <dbReference type="ARBA" id="ARBA00023306"/>
    </source>
</evidence>
<protein>
    <recommendedName>
        <fullName evidence="8 9">Cell division protein FtsL</fullName>
    </recommendedName>
</protein>
<dbReference type="EMBL" id="AP014936">
    <property type="protein sequence ID" value="BAU47267.1"/>
    <property type="molecule type" value="Genomic_DNA"/>
</dbReference>
<keyword evidence="12" id="KW-1185">Reference proteome</keyword>
<evidence type="ECO:0000256" key="10">
    <source>
        <dbReference type="SAM" id="Coils"/>
    </source>
</evidence>
<organism evidence="11 12">
    <name type="scientific">Sulfurifustis variabilis</name>
    <dbReference type="NCBI Taxonomy" id="1675686"/>
    <lineage>
        <taxon>Bacteria</taxon>
        <taxon>Pseudomonadati</taxon>
        <taxon>Pseudomonadota</taxon>
        <taxon>Gammaproteobacteria</taxon>
        <taxon>Acidiferrobacterales</taxon>
        <taxon>Acidiferrobacteraceae</taxon>
        <taxon>Sulfurifustis</taxon>
    </lineage>
</organism>
<keyword evidence="3 8" id="KW-0132">Cell division</keyword>